<comment type="caution">
    <text evidence="3">The sequence shown here is derived from an EMBL/GenBank/DDBJ whole genome shotgun (WGS) entry which is preliminary data.</text>
</comment>
<feature type="signal peptide" evidence="2">
    <location>
        <begin position="1"/>
        <end position="23"/>
    </location>
</feature>
<feature type="region of interest" description="Disordered" evidence="1">
    <location>
        <begin position="40"/>
        <end position="72"/>
    </location>
</feature>
<gene>
    <name evidence="3" type="ORF">MEDL_8405</name>
</gene>
<keyword evidence="4" id="KW-1185">Reference proteome</keyword>
<sequence>MVAFIKKLVVFVFVGLSVTFCKGNLNEAMYDYLLDDQTDTQQQPGYAKGDQKAEIIPNDKQPSYGSMADGGNPDTNVDMVHPVIDAYQMIQALPTNAQGFSRVNRGPFGLNKNGG</sequence>
<dbReference type="Proteomes" id="UP000683360">
    <property type="component" value="Unassembled WGS sequence"/>
</dbReference>
<reference evidence="3" key="1">
    <citation type="submission" date="2021-03" db="EMBL/GenBank/DDBJ databases">
        <authorList>
            <person name="Bekaert M."/>
        </authorList>
    </citation>
    <scope>NUCLEOTIDE SEQUENCE</scope>
</reference>
<name>A0A8S3QDB5_MYTED</name>
<dbReference type="EMBL" id="CAJPWZ010000459">
    <property type="protein sequence ID" value="CAG2193407.1"/>
    <property type="molecule type" value="Genomic_DNA"/>
</dbReference>
<proteinExistence type="predicted"/>
<organism evidence="3 4">
    <name type="scientific">Mytilus edulis</name>
    <name type="common">Blue mussel</name>
    <dbReference type="NCBI Taxonomy" id="6550"/>
    <lineage>
        <taxon>Eukaryota</taxon>
        <taxon>Metazoa</taxon>
        <taxon>Spiralia</taxon>
        <taxon>Lophotrochozoa</taxon>
        <taxon>Mollusca</taxon>
        <taxon>Bivalvia</taxon>
        <taxon>Autobranchia</taxon>
        <taxon>Pteriomorphia</taxon>
        <taxon>Mytilida</taxon>
        <taxon>Mytiloidea</taxon>
        <taxon>Mytilidae</taxon>
        <taxon>Mytilinae</taxon>
        <taxon>Mytilus</taxon>
    </lineage>
</organism>
<dbReference type="AlphaFoldDB" id="A0A8S3QDB5"/>
<evidence type="ECO:0000256" key="2">
    <source>
        <dbReference type="SAM" id="SignalP"/>
    </source>
</evidence>
<keyword evidence="2" id="KW-0732">Signal</keyword>
<evidence type="ECO:0000256" key="1">
    <source>
        <dbReference type="SAM" id="MobiDB-lite"/>
    </source>
</evidence>
<evidence type="ECO:0000313" key="3">
    <source>
        <dbReference type="EMBL" id="CAG2193407.1"/>
    </source>
</evidence>
<feature type="chain" id="PRO_5035803662" evidence="2">
    <location>
        <begin position="24"/>
        <end position="115"/>
    </location>
</feature>
<evidence type="ECO:0000313" key="4">
    <source>
        <dbReference type="Proteomes" id="UP000683360"/>
    </source>
</evidence>
<dbReference type="OrthoDB" id="10360071at2759"/>
<accession>A0A8S3QDB5</accession>
<protein>
    <submittedName>
        <fullName evidence="3">Uncharacterized protein</fullName>
    </submittedName>
</protein>